<dbReference type="HOGENOM" id="CLU_102127_0_0_10"/>
<sequence precursor="true">MKNTAPITQLLSAAQSGNTEAIEKLFPLVYDELVKVAHSLRVRWQANYTLNTTALVHEAYLKLSDQDSKNGSNYSSRGHFFAVAAKAMRHILVNYAKMKTAEKRGGKDIDVDIQKVENIIPDEQVGEHILGLHEALITLENLNERQGKVVECRFFAGLSIEETADALQISSATVKRDWNVAKAYLYNQLKNDVV</sequence>
<dbReference type="NCBIfam" id="TIGR02999">
    <property type="entry name" value="Sig-70_X6"/>
    <property type="match status" value="1"/>
</dbReference>
<protein>
    <submittedName>
        <fullName evidence="5">RNA polymerase, sigma subunit, ECF family</fullName>
    </submittedName>
</protein>
<evidence type="ECO:0000256" key="2">
    <source>
        <dbReference type="ARBA" id="ARBA00023082"/>
    </source>
</evidence>
<dbReference type="InterPro" id="IPR053812">
    <property type="entry name" value="HTH_Sigma70_ECF-like"/>
</dbReference>
<reference evidence="6" key="1">
    <citation type="submission" date="2012-06" db="EMBL/GenBank/DDBJ databases">
        <title>The complete genome of Flexibacter litoralis DSM 6794.</title>
        <authorList>
            <person name="Lucas S."/>
            <person name="Copeland A."/>
            <person name="Lapidus A."/>
            <person name="Glavina del Rio T."/>
            <person name="Dalin E."/>
            <person name="Tice H."/>
            <person name="Bruce D."/>
            <person name="Goodwin L."/>
            <person name="Pitluck S."/>
            <person name="Peters L."/>
            <person name="Ovchinnikova G."/>
            <person name="Lu M."/>
            <person name="Kyrpides N."/>
            <person name="Mavromatis K."/>
            <person name="Ivanova N."/>
            <person name="Brettin T."/>
            <person name="Detter J.C."/>
            <person name="Han C."/>
            <person name="Larimer F."/>
            <person name="Land M."/>
            <person name="Hauser L."/>
            <person name="Markowitz V."/>
            <person name="Cheng J.-F."/>
            <person name="Hugenholtz P."/>
            <person name="Woyke T."/>
            <person name="Wu D."/>
            <person name="Spring S."/>
            <person name="Lang E."/>
            <person name="Kopitz M."/>
            <person name="Brambilla E."/>
            <person name="Klenk H.-P."/>
            <person name="Eisen J.A."/>
        </authorList>
    </citation>
    <scope>NUCLEOTIDE SEQUENCE [LARGE SCALE GENOMIC DNA]</scope>
    <source>
        <strain evidence="6">ATCC 23117 / DSM 6794 / NBRC 15988 / NCIMB 1366 / Sio-4</strain>
    </source>
</reference>
<dbReference type="Pfam" id="PF07638">
    <property type="entry name" value="Sigma70_ECF"/>
    <property type="match status" value="1"/>
</dbReference>
<dbReference type="AlphaFoldDB" id="I4AJ64"/>
<dbReference type="InterPro" id="IPR011517">
    <property type="entry name" value="RNA_pol_sigma70_ECF-like"/>
</dbReference>
<proteinExistence type="predicted"/>
<dbReference type="KEGG" id="fli:Fleli_1580"/>
<dbReference type="OrthoDB" id="128473at2"/>
<dbReference type="InterPro" id="IPR039425">
    <property type="entry name" value="RNA_pol_sigma-70-like"/>
</dbReference>
<dbReference type="Proteomes" id="UP000006054">
    <property type="component" value="Chromosome"/>
</dbReference>
<feature type="domain" description="RNA polymerase sigma-70 ECF-like HTH" evidence="4">
    <location>
        <begin position="7"/>
        <end position="190"/>
    </location>
</feature>
<dbReference type="EMBL" id="CP003345">
    <property type="protein sequence ID" value="AFM03999.1"/>
    <property type="molecule type" value="Genomic_DNA"/>
</dbReference>
<dbReference type="GO" id="GO:0016987">
    <property type="term" value="F:sigma factor activity"/>
    <property type="evidence" value="ECO:0007669"/>
    <property type="project" value="UniProtKB-KW"/>
</dbReference>
<dbReference type="SUPFAM" id="SSF88659">
    <property type="entry name" value="Sigma3 and sigma4 domains of RNA polymerase sigma factors"/>
    <property type="match status" value="1"/>
</dbReference>
<evidence type="ECO:0000313" key="5">
    <source>
        <dbReference type="EMBL" id="AFM03999.1"/>
    </source>
</evidence>
<dbReference type="NCBIfam" id="TIGR02937">
    <property type="entry name" value="sigma70-ECF"/>
    <property type="match status" value="1"/>
</dbReference>
<dbReference type="eggNOG" id="COG1595">
    <property type="taxonomic scope" value="Bacteria"/>
</dbReference>
<evidence type="ECO:0000256" key="3">
    <source>
        <dbReference type="ARBA" id="ARBA00023163"/>
    </source>
</evidence>
<dbReference type="STRING" id="880071.Fleli_1580"/>
<keyword evidence="3" id="KW-0804">Transcription</keyword>
<dbReference type="Gene3D" id="1.10.10.10">
    <property type="entry name" value="Winged helix-like DNA-binding domain superfamily/Winged helix DNA-binding domain"/>
    <property type="match status" value="1"/>
</dbReference>
<evidence type="ECO:0000313" key="6">
    <source>
        <dbReference type="Proteomes" id="UP000006054"/>
    </source>
</evidence>
<keyword evidence="2" id="KW-0731">Sigma factor</keyword>
<name>I4AJ64_BERLS</name>
<dbReference type="InterPro" id="IPR036388">
    <property type="entry name" value="WH-like_DNA-bd_sf"/>
</dbReference>
<keyword evidence="1" id="KW-0805">Transcription regulation</keyword>
<dbReference type="GO" id="GO:0006352">
    <property type="term" value="P:DNA-templated transcription initiation"/>
    <property type="evidence" value="ECO:0007669"/>
    <property type="project" value="InterPro"/>
</dbReference>
<gene>
    <name evidence="5" type="ordered locus">Fleli_1580</name>
</gene>
<dbReference type="PANTHER" id="PTHR43133:SF39">
    <property type="entry name" value="SIMILAR TO RNA POLYMERASE SIGMA-E FACTOR"/>
    <property type="match status" value="1"/>
</dbReference>
<evidence type="ECO:0000259" key="4">
    <source>
        <dbReference type="Pfam" id="PF07638"/>
    </source>
</evidence>
<evidence type="ECO:0000256" key="1">
    <source>
        <dbReference type="ARBA" id="ARBA00023015"/>
    </source>
</evidence>
<keyword evidence="6" id="KW-1185">Reference proteome</keyword>
<dbReference type="PANTHER" id="PTHR43133">
    <property type="entry name" value="RNA POLYMERASE ECF-TYPE SIGMA FACTO"/>
    <property type="match status" value="1"/>
</dbReference>
<organism evidence="5 6">
    <name type="scientific">Bernardetia litoralis (strain ATCC 23117 / DSM 6794 / NBRC 15988 / NCIMB 1366 / Fx l1 / Sio-4)</name>
    <name type="common">Flexibacter litoralis</name>
    <dbReference type="NCBI Taxonomy" id="880071"/>
    <lineage>
        <taxon>Bacteria</taxon>
        <taxon>Pseudomonadati</taxon>
        <taxon>Bacteroidota</taxon>
        <taxon>Cytophagia</taxon>
        <taxon>Cytophagales</taxon>
        <taxon>Bernardetiaceae</taxon>
        <taxon>Bernardetia</taxon>
    </lineage>
</organism>
<dbReference type="InterPro" id="IPR013324">
    <property type="entry name" value="RNA_pol_sigma_r3/r4-like"/>
</dbReference>
<dbReference type="InterPro" id="IPR014284">
    <property type="entry name" value="RNA_pol_sigma-70_dom"/>
</dbReference>
<dbReference type="RefSeq" id="WP_014797456.1">
    <property type="nucleotide sequence ID" value="NC_018018.1"/>
</dbReference>
<accession>I4AJ64</accession>